<proteinExistence type="predicted"/>
<keyword evidence="2" id="KW-1003">Cell membrane</keyword>
<dbReference type="InterPro" id="IPR029044">
    <property type="entry name" value="Nucleotide-diphossugar_trans"/>
</dbReference>
<dbReference type="SUPFAM" id="SSF53448">
    <property type="entry name" value="Nucleotide-diphospho-sugar transferases"/>
    <property type="match status" value="1"/>
</dbReference>
<dbReference type="InterPro" id="IPR001173">
    <property type="entry name" value="Glyco_trans_2-like"/>
</dbReference>
<dbReference type="Proteomes" id="UP001264519">
    <property type="component" value="Unassembled WGS sequence"/>
</dbReference>
<name>A0ABU1FXX9_9GAMM</name>
<dbReference type="PANTHER" id="PTHR43646">
    <property type="entry name" value="GLYCOSYLTRANSFERASE"/>
    <property type="match status" value="1"/>
</dbReference>
<dbReference type="InterPro" id="IPR026461">
    <property type="entry name" value="Trfase_2_rSAM/seldom_assoc"/>
</dbReference>
<evidence type="ECO:0000256" key="3">
    <source>
        <dbReference type="ARBA" id="ARBA00022676"/>
    </source>
</evidence>
<keyword evidence="8" id="KW-1185">Reference proteome</keyword>
<dbReference type="Gene3D" id="3.90.550.10">
    <property type="entry name" value="Spore Coat Polysaccharide Biosynthesis Protein SpsA, Chain A"/>
    <property type="match status" value="1"/>
</dbReference>
<dbReference type="NCBIfam" id="TIGR04283">
    <property type="entry name" value="glyco_like_mftF"/>
    <property type="match status" value="1"/>
</dbReference>
<evidence type="ECO:0000256" key="1">
    <source>
        <dbReference type="ARBA" id="ARBA00004236"/>
    </source>
</evidence>
<dbReference type="Pfam" id="PF00535">
    <property type="entry name" value="Glycos_transf_2"/>
    <property type="match status" value="1"/>
</dbReference>
<accession>A0ABU1FXX9</accession>
<dbReference type="PANTHER" id="PTHR43646:SF2">
    <property type="entry name" value="GLYCOSYLTRANSFERASE 2-LIKE DOMAIN-CONTAINING PROTEIN"/>
    <property type="match status" value="1"/>
</dbReference>
<feature type="domain" description="Glycosyltransferase 2-like" evidence="6">
    <location>
        <begin position="14"/>
        <end position="124"/>
    </location>
</feature>
<dbReference type="RefSeq" id="WP_309651122.1">
    <property type="nucleotide sequence ID" value="NZ_JARWAK010000001.1"/>
</dbReference>
<keyword evidence="4" id="KW-0808">Transferase</keyword>
<dbReference type="CDD" id="cd02522">
    <property type="entry name" value="GT_2_like_a"/>
    <property type="match status" value="1"/>
</dbReference>
<dbReference type="EMBL" id="JARWAK010000001">
    <property type="protein sequence ID" value="MDR5865532.1"/>
    <property type="molecule type" value="Genomic_DNA"/>
</dbReference>
<evidence type="ECO:0000259" key="6">
    <source>
        <dbReference type="Pfam" id="PF00535"/>
    </source>
</evidence>
<comment type="caution">
    <text evidence="7">The sequence shown here is derived from an EMBL/GenBank/DDBJ whole genome shotgun (WGS) entry which is preliminary data.</text>
</comment>
<evidence type="ECO:0000313" key="8">
    <source>
        <dbReference type="Proteomes" id="UP001264519"/>
    </source>
</evidence>
<keyword evidence="5" id="KW-0472">Membrane</keyword>
<organism evidence="7 8">
    <name type="scientific">Halomonas koreensis</name>
    <dbReference type="NCBI Taxonomy" id="245385"/>
    <lineage>
        <taxon>Bacteria</taxon>
        <taxon>Pseudomonadati</taxon>
        <taxon>Pseudomonadota</taxon>
        <taxon>Gammaproteobacteria</taxon>
        <taxon>Oceanospirillales</taxon>
        <taxon>Halomonadaceae</taxon>
        <taxon>Halomonas</taxon>
    </lineage>
</organism>
<reference evidence="7 8" key="1">
    <citation type="submission" date="2023-04" db="EMBL/GenBank/DDBJ databases">
        <title>A long-awaited taxogenomic arrangement of the family Halomonadaceae.</title>
        <authorList>
            <person name="De La Haba R."/>
            <person name="Chuvochina M."/>
            <person name="Wittouck S."/>
            <person name="Arahal D.R."/>
            <person name="Sanchez-Porro C."/>
            <person name="Hugenholtz P."/>
            <person name="Ventosa A."/>
        </authorList>
    </citation>
    <scope>NUCLEOTIDE SEQUENCE [LARGE SCALE GENOMIC DNA]</scope>
    <source>
        <strain evidence="7 8">DSM 23530</strain>
    </source>
</reference>
<protein>
    <submittedName>
        <fullName evidence="7">TIGR04283 family arsenosugar biosynthesis glycosyltransferase</fullName>
    </submittedName>
</protein>
<sequence>MSPAHDATRPSLAIIVPALNEAAGIAACLEALQPLRRRGVELIVVDGGSRDATPRLAAPLASRVISSPAGRARQMNAGAERATAARLVFLHADTRLPDDADRRIAAALDGGRAWGRFDIRLSGRHPMLAIIAAAMNRRSRLTGIATGDQALFMTRGAFDAVGGFPDQPLMEDIEMSRRLKRRSPPACLRASVTSSGRRWVRHGVWRTILLMWRLRWHYWRGASPARLAEAYRDVR</sequence>
<gene>
    <name evidence="7" type="ORF">QC818_01840</name>
</gene>
<evidence type="ECO:0000313" key="7">
    <source>
        <dbReference type="EMBL" id="MDR5865532.1"/>
    </source>
</evidence>
<evidence type="ECO:0000256" key="5">
    <source>
        <dbReference type="ARBA" id="ARBA00023136"/>
    </source>
</evidence>
<keyword evidence="3" id="KW-0328">Glycosyltransferase</keyword>
<comment type="subcellular location">
    <subcellularLocation>
        <location evidence="1">Cell membrane</location>
    </subcellularLocation>
</comment>
<evidence type="ECO:0000256" key="2">
    <source>
        <dbReference type="ARBA" id="ARBA00022475"/>
    </source>
</evidence>
<evidence type="ECO:0000256" key="4">
    <source>
        <dbReference type="ARBA" id="ARBA00022679"/>
    </source>
</evidence>